<dbReference type="OrthoDB" id="4076104at2759"/>
<reference evidence="1 2" key="1">
    <citation type="submission" date="2016-02" db="EMBL/GenBank/DDBJ databases">
        <title>Complete genome sequence and transcriptome regulation of the pentose utilising yeast Sugiyamaella lignohabitans.</title>
        <authorList>
            <person name="Bellasio M."/>
            <person name="Peymann A."/>
            <person name="Valli M."/>
            <person name="Sipitzky M."/>
            <person name="Graf A."/>
            <person name="Sauer M."/>
            <person name="Marx H."/>
            <person name="Mattanovich D."/>
        </authorList>
    </citation>
    <scope>NUCLEOTIDE SEQUENCE [LARGE SCALE GENOMIC DNA]</scope>
    <source>
        <strain evidence="1 2">CBS 10342</strain>
    </source>
</reference>
<dbReference type="EMBL" id="CP014501">
    <property type="protein sequence ID" value="ANB13161.1"/>
    <property type="molecule type" value="Genomic_DNA"/>
</dbReference>
<proteinExistence type="predicted"/>
<protein>
    <submittedName>
        <fullName evidence="1">Uncharacterized protein</fullName>
    </submittedName>
</protein>
<evidence type="ECO:0000313" key="2">
    <source>
        <dbReference type="Proteomes" id="UP000189580"/>
    </source>
</evidence>
<dbReference type="RefSeq" id="XP_018735638.1">
    <property type="nucleotide sequence ID" value="XM_018878323.1"/>
</dbReference>
<dbReference type="Proteomes" id="UP000189580">
    <property type="component" value="Chromosome a"/>
</dbReference>
<gene>
    <name evidence="1" type="ORF">AWJ20_1443</name>
</gene>
<name>A0A167DQ86_9ASCO</name>
<accession>A0A167DQ86</accession>
<organism evidence="1 2">
    <name type="scientific">Sugiyamaella lignohabitans</name>
    <dbReference type="NCBI Taxonomy" id="796027"/>
    <lineage>
        <taxon>Eukaryota</taxon>
        <taxon>Fungi</taxon>
        <taxon>Dikarya</taxon>
        <taxon>Ascomycota</taxon>
        <taxon>Saccharomycotina</taxon>
        <taxon>Dipodascomycetes</taxon>
        <taxon>Dipodascales</taxon>
        <taxon>Trichomonascaceae</taxon>
        <taxon>Sugiyamaella</taxon>
    </lineage>
</organism>
<dbReference type="KEGG" id="slb:AWJ20_1443"/>
<dbReference type="GeneID" id="30033246"/>
<keyword evidence="2" id="KW-1185">Reference proteome</keyword>
<sequence>MEFINKLGYKAGFVPMGDVNAQKRCYAYIGRAIDTIQTRINDLPPVENEPGVPPGTDEASLLKNEIRVFQNTRDLVEASEGKYNWKKAHMFWEYWDKIKHDVVEVVEGRDSDTTLKKAKIDELEEGRYDPTE</sequence>
<dbReference type="AlphaFoldDB" id="A0A167DQ86"/>
<evidence type="ECO:0000313" key="1">
    <source>
        <dbReference type="EMBL" id="ANB13161.1"/>
    </source>
</evidence>